<sequence length="196" mass="20530">MSAHRQVPAHFKEEPVANMGTVRFTNARGARMGQGDKGDKGSRGEWANPTCITPYSGQARMCAEPARLLLSGRSEAHTGTDTETGLDWGASGTTKCQTSITGGCEAGGPHTTHHTPNKQQANLVNGTPRLWVEGAGGVISEDYSAPRRTLNSAEERFSEATCGRWQPATDGGAWRSVQRAIQSGEPGGAVPPSGGG</sequence>
<dbReference type="Proteomes" id="UP000050424">
    <property type="component" value="Unassembled WGS sequence"/>
</dbReference>
<evidence type="ECO:0000313" key="1">
    <source>
        <dbReference type="EMBL" id="KPM39168.1"/>
    </source>
</evidence>
<keyword evidence="2" id="KW-1185">Reference proteome</keyword>
<organism evidence="1 2">
    <name type="scientific">Neonectria ditissima</name>
    <dbReference type="NCBI Taxonomy" id="78410"/>
    <lineage>
        <taxon>Eukaryota</taxon>
        <taxon>Fungi</taxon>
        <taxon>Dikarya</taxon>
        <taxon>Ascomycota</taxon>
        <taxon>Pezizomycotina</taxon>
        <taxon>Sordariomycetes</taxon>
        <taxon>Hypocreomycetidae</taxon>
        <taxon>Hypocreales</taxon>
        <taxon>Nectriaceae</taxon>
        <taxon>Neonectria</taxon>
    </lineage>
</organism>
<reference evidence="1 2" key="1">
    <citation type="submission" date="2015-09" db="EMBL/GenBank/DDBJ databases">
        <title>Draft genome of a European isolate of the apple canker pathogen Neonectria ditissima.</title>
        <authorList>
            <person name="Gomez-Cortecero A."/>
            <person name="Harrison R.J."/>
            <person name="Armitage A.D."/>
        </authorList>
    </citation>
    <scope>NUCLEOTIDE SEQUENCE [LARGE SCALE GENOMIC DNA]</scope>
    <source>
        <strain evidence="1 2">R09/05</strain>
    </source>
</reference>
<dbReference type="OrthoDB" id="10551476at2759"/>
<accession>A0A0P7AN01</accession>
<dbReference type="AlphaFoldDB" id="A0A0P7AN01"/>
<gene>
    <name evidence="1" type="ORF">AK830_g7381</name>
</gene>
<proteinExistence type="predicted"/>
<dbReference type="EMBL" id="LKCW01000114">
    <property type="protein sequence ID" value="KPM39168.1"/>
    <property type="molecule type" value="Genomic_DNA"/>
</dbReference>
<comment type="caution">
    <text evidence="1">The sequence shown here is derived from an EMBL/GenBank/DDBJ whole genome shotgun (WGS) entry which is preliminary data.</text>
</comment>
<name>A0A0P7AN01_9HYPO</name>
<protein>
    <submittedName>
        <fullName evidence="1">Uncharacterized protein</fullName>
    </submittedName>
</protein>
<evidence type="ECO:0000313" key="2">
    <source>
        <dbReference type="Proteomes" id="UP000050424"/>
    </source>
</evidence>